<dbReference type="Proteomes" id="UP001595075">
    <property type="component" value="Unassembled WGS sequence"/>
</dbReference>
<name>A0ABR4CZ91_9HELO</name>
<protein>
    <submittedName>
        <fullName evidence="3">Uncharacterized protein</fullName>
    </submittedName>
</protein>
<evidence type="ECO:0000313" key="4">
    <source>
        <dbReference type="Proteomes" id="UP001595075"/>
    </source>
</evidence>
<feature type="compositionally biased region" description="Low complexity" evidence="1">
    <location>
        <begin position="148"/>
        <end position="203"/>
    </location>
</feature>
<feature type="chain" id="PRO_5045795705" evidence="2">
    <location>
        <begin position="20"/>
        <end position="225"/>
    </location>
</feature>
<evidence type="ECO:0000256" key="1">
    <source>
        <dbReference type="SAM" id="MobiDB-lite"/>
    </source>
</evidence>
<evidence type="ECO:0000313" key="3">
    <source>
        <dbReference type="EMBL" id="KAL2075187.1"/>
    </source>
</evidence>
<reference evidence="3 4" key="1">
    <citation type="journal article" date="2024" name="Commun. Biol.">
        <title>Comparative genomic analysis of thermophilic fungi reveals convergent evolutionary adaptations and gene losses.</title>
        <authorList>
            <person name="Steindorff A.S."/>
            <person name="Aguilar-Pontes M.V."/>
            <person name="Robinson A.J."/>
            <person name="Andreopoulos B."/>
            <person name="LaButti K."/>
            <person name="Kuo A."/>
            <person name="Mondo S."/>
            <person name="Riley R."/>
            <person name="Otillar R."/>
            <person name="Haridas S."/>
            <person name="Lipzen A."/>
            <person name="Grimwood J."/>
            <person name="Schmutz J."/>
            <person name="Clum A."/>
            <person name="Reid I.D."/>
            <person name="Moisan M.C."/>
            <person name="Butler G."/>
            <person name="Nguyen T.T.M."/>
            <person name="Dewar K."/>
            <person name="Conant G."/>
            <person name="Drula E."/>
            <person name="Henrissat B."/>
            <person name="Hansel C."/>
            <person name="Singer S."/>
            <person name="Hutchinson M.I."/>
            <person name="de Vries R.P."/>
            <person name="Natvig D.O."/>
            <person name="Powell A.J."/>
            <person name="Tsang A."/>
            <person name="Grigoriev I.V."/>
        </authorList>
    </citation>
    <scope>NUCLEOTIDE SEQUENCE [LARGE SCALE GENOMIC DNA]</scope>
    <source>
        <strain evidence="3 4">CBS 494.80</strain>
    </source>
</reference>
<evidence type="ECO:0000256" key="2">
    <source>
        <dbReference type="SAM" id="SignalP"/>
    </source>
</evidence>
<dbReference type="PANTHER" id="PTHR40640">
    <property type="entry name" value="ANCHORED GLYCOPROTEIN, PUTATIVE (AFU_ORTHOLOGUE AFUA_8G04860)-RELATED"/>
    <property type="match status" value="1"/>
</dbReference>
<keyword evidence="4" id="KW-1185">Reference proteome</keyword>
<accession>A0ABR4CZ91</accession>
<dbReference type="PANTHER" id="PTHR40640:SF1">
    <property type="entry name" value="ANCHORED GLYCOPROTEIN, PUTATIVE (AFU_ORTHOLOGUE AFUA_8G04860)-RELATED"/>
    <property type="match status" value="1"/>
</dbReference>
<keyword evidence="2" id="KW-0732">Signal</keyword>
<sequence>MFTTHAILSLSSILSIALAQTSTVSLYIPGADPQGLIGEVIGTASSLTTYVLQCANTEECGFRDPFTVTENVSTAKFTMAPENGDDGVLAFTARIDCSLSPSSSSAVCVESFGGSDANFPGQSTETYTGTDFAYMPVFITAGIGATPSTPASTTPASSAATNKSTSGASGSQTSSGTGAKQTSSSASGTGTAASTATSTAGGSAVTGMPRWVVGGGAVAAVVMMV</sequence>
<feature type="region of interest" description="Disordered" evidence="1">
    <location>
        <begin position="148"/>
        <end position="207"/>
    </location>
</feature>
<gene>
    <name evidence="3" type="ORF">VTL71DRAFT_129</name>
</gene>
<feature type="signal peptide" evidence="2">
    <location>
        <begin position="1"/>
        <end position="19"/>
    </location>
</feature>
<organism evidence="3 4">
    <name type="scientific">Oculimacula yallundae</name>
    <dbReference type="NCBI Taxonomy" id="86028"/>
    <lineage>
        <taxon>Eukaryota</taxon>
        <taxon>Fungi</taxon>
        <taxon>Dikarya</taxon>
        <taxon>Ascomycota</taxon>
        <taxon>Pezizomycotina</taxon>
        <taxon>Leotiomycetes</taxon>
        <taxon>Helotiales</taxon>
        <taxon>Ploettnerulaceae</taxon>
        <taxon>Oculimacula</taxon>
    </lineage>
</organism>
<proteinExistence type="predicted"/>
<comment type="caution">
    <text evidence="3">The sequence shown here is derived from an EMBL/GenBank/DDBJ whole genome shotgun (WGS) entry which is preliminary data.</text>
</comment>
<dbReference type="EMBL" id="JAZHXI010000001">
    <property type="protein sequence ID" value="KAL2075187.1"/>
    <property type="molecule type" value="Genomic_DNA"/>
</dbReference>